<dbReference type="KEGG" id="lel:PVL30_000383"/>
<feature type="region of interest" description="Disordered" evidence="1">
    <location>
        <begin position="287"/>
        <end position="306"/>
    </location>
</feature>
<dbReference type="InterPro" id="IPR036638">
    <property type="entry name" value="HLH_DNA-bd_sf"/>
</dbReference>
<organism evidence="3 4">
    <name type="scientific">Lodderomyces elongisporus (strain ATCC 11503 / CBS 2605 / JCM 1781 / NBRC 1676 / NRRL YB-4239)</name>
    <name type="common">Yeast</name>
    <name type="synonym">Saccharomyces elongisporus</name>
    <dbReference type="NCBI Taxonomy" id="379508"/>
    <lineage>
        <taxon>Eukaryota</taxon>
        <taxon>Fungi</taxon>
        <taxon>Dikarya</taxon>
        <taxon>Ascomycota</taxon>
        <taxon>Saccharomycotina</taxon>
        <taxon>Pichiomycetes</taxon>
        <taxon>Debaryomycetaceae</taxon>
        <taxon>Candida/Lodderomyces clade</taxon>
        <taxon>Lodderomyces</taxon>
    </lineage>
</organism>
<protein>
    <recommendedName>
        <fullName evidence="2">BHLH domain-containing protein</fullName>
    </recommendedName>
</protein>
<accession>A5DSQ6</accession>
<reference evidence="3 4" key="1">
    <citation type="journal article" date="2009" name="Nature">
        <title>Evolution of pathogenicity and sexual reproduction in eight Candida genomes.</title>
        <authorList>
            <person name="Butler G."/>
            <person name="Rasmussen M.D."/>
            <person name="Lin M.F."/>
            <person name="Santos M.A."/>
            <person name="Sakthikumar S."/>
            <person name="Munro C.A."/>
            <person name="Rheinbay E."/>
            <person name="Grabherr M."/>
            <person name="Forche A."/>
            <person name="Reedy J.L."/>
            <person name="Agrafioti I."/>
            <person name="Arnaud M.B."/>
            <person name="Bates S."/>
            <person name="Brown A.J."/>
            <person name="Brunke S."/>
            <person name="Costanzo M.C."/>
            <person name="Fitzpatrick D.A."/>
            <person name="de Groot P.W."/>
            <person name="Harris D."/>
            <person name="Hoyer L.L."/>
            <person name="Hube B."/>
            <person name="Klis F.M."/>
            <person name="Kodira C."/>
            <person name="Lennard N."/>
            <person name="Logue M.E."/>
            <person name="Martin R."/>
            <person name="Neiman A.M."/>
            <person name="Nikolaou E."/>
            <person name="Quail M.A."/>
            <person name="Quinn J."/>
            <person name="Santos M.C."/>
            <person name="Schmitzberger F.F."/>
            <person name="Sherlock G."/>
            <person name="Shah P."/>
            <person name="Silverstein K.A."/>
            <person name="Skrzypek M.S."/>
            <person name="Soll D."/>
            <person name="Staggs R."/>
            <person name="Stansfield I."/>
            <person name="Stumpf M.P."/>
            <person name="Sudbery P.E."/>
            <person name="Srikantha T."/>
            <person name="Zeng Q."/>
            <person name="Berman J."/>
            <person name="Berriman M."/>
            <person name="Heitman J."/>
            <person name="Gow N.A."/>
            <person name="Lorenz M.C."/>
            <person name="Birren B.W."/>
            <person name="Kellis M."/>
            <person name="Cuomo C.A."/>
        </authorList>
    </citation>
    <scope>NUCLEOTIDE SEQUENCE [LARGE SCALE GENOMIC DNA]</scope>
    <source>
        <strain evidence="4">ATCC 11503 / BCRC 21390 / CBS 2605 / JCM 1781 / NBRC 1676 / NRRL YB-4239</strain>
    </source>
</reference>
<feature type="region of interest" description="Disordered" evidence="1">
    <location>
        <begin position="209"/>
        <end position="269"/>
    </location>
</feature>
<evidence type="ECO:0000313" key="4">
    <source>
        <dbReference type="Proteomes" id="UP000001996"/>
    </source>
</evidence>
<evidence type="ECO:0000259" key="2">
    <source>
        <dbReference type="PROSITE" id="PS50888"/>
    </source>
</evidence>
<dbReference type="AlphaFoldDB" id="A5DSQ6"/>
<dbReference type="STRING" id="379508.A5DSQ6"/>
<evidence type="ECO:0000313" key="3">
    <source>
        <dbReference type="EMBL" id="EDK42214.1"/>
    </source>
</evidence>
<dbReference type="Pfam" id="PF00010">
    <property type="entry name" value="HLH"/>
    <property type="match status" value="1"/>
</dbReference>
<dbReference type="PROSITE" id="PS50888">
    <property type="entry name" value="BHLH"/>
    <property type="match status" value="1"/>
</dbReference>
<dbReference type="CDD" id="cd11387">
    <property type="entry name" value="bHLHzip_USF_MITF"/>
    <property type="match status" value="1"/>
</dbReference>
<dbReference type="HOGENOM" id="CLU_029633_0_0_1"/>
<feature type="compositionally biased region" description="Low complexity" evidence="1">
    <location>
        <begin position="209"/>
        <end position="248"/>
    </location>
</feature>
<feature type="compositionally biased region" description="Polar residues" evidence="1">
    <location>
        <begin position="112"/>
        <end position="123"/>
    </location>
</feature>
<feature type="compositionally biased region" description="Polar residues" evidence="1">
    <location>
        <begin position="249"/>
        <end position="267"/>
    </location>
</feature>
<dbReference type="SUPFAM" id="SSF47459">
    <property type="entry name" value="HLH, helix-loop-helix DNA-binding domain"/>
    <property type="match status" value="1"/>
</dbReference>
<feature type="compositionally biased region" description="Low complexity" evidence="1">
    <location>
        <begin position="292"/>
        <end position="306"/>
    </location>
</feature>
<dbReference type="SMART" id="SM00353">
    <property type="entry name" value="HLH"/>
    <property type="match status" value="1"/>
</dbReference>
<dbReference type="InterPro" id="IPR011598">
    <property type="entry name" value="bHLH_dom"/>
</dbReference>
<name>A5DSQ6_LODEL</name>
<feature type="region of interest" description="Disordered" evidence="1">
    <location>
        <begin position="104"/>
        <end position="124"/>
    </location>
</feature>
<dbReference type="EMBL" id="CH981524">
    <property type="protein sequence ID" value="EDK42214.1"/>
    <property type="molecule type" value="Genomic_DNA"/>
</dbReference>
<keyword evidence="4" id="KW-1185">Reference proteome</keyword>
<dbReference type="OrthoDB" id="690068at2759"/>
<feature type="compositionally biased region" description="Polar residues" evidence="1">
    <location>
        <begin position="479"/>
        <end position="509"/>
    </location>
</feature>
<dbReference type="GO" id="GO:0046983">
    <property type="term" value="F:protein dimerization activity"/>
    <property type="evidence" value="ECO:0007669"/>
    <property type="project" value="InterPro"/>
</dbReference>
<gene>
    <name evidence="3" type="ORF">LELG_00392</name>
</gene>
<evidence type="ECO:0000256" key="1">
    <source>
        <dbReference type="SAM" id="MobiDB-lite"/>
    </source>
</evidence>
<feature type="domain" description="BHLH" evidence="2">
    <location>
        <begin position="518"/>
        <end position="601"/>
    </location>
</feature>
<feature type="region of interest" description="Disordered" evidence="1">
    <location>
        <begin position="452"/>
        <end position="518"/>
    </location>
</feature>
<dbReference type="Proteomes" id="UP000001996">
    <property type="component" value="Unassembled WGS sequence"/>
</dbReference>
<proteinExistence type="predicted"/>
<dbReference type="GeneID" id="5234711"/>
<sequence>MDQFLKDSPSDFTSVDERTFARNSANALEENLNDLPNFVYNPLQLDLNENKSPQDTNKQLENELQNTEAYFNFDINKPGSEIDELNYTSNDGKNNLLKFDNSSNSANDYDDTQNSSNVYDNNFGNTSSTTAPNATAATAATAATVDAVDAVGSVSGFPMQQLAEFGETNLDAQLENNNESTFEAGGDYLSPMGFTYSQQPQQRANLNYQQPQQLQPQQPQQFQQPQQPQQTQRPIQRQQPQQFRQSQQEFSTDSNQFLNSNPGSFTNEPFLDDVAFSQAILGPQLNSPPFEASAKQSSSPQPISPLLQSSQAYINPINSTNLDELISPGKNFEDTSYLSPQYFSPPNKAGAHFNSLRSIAEHGGFDQNTANSNMFSPNISRHGSISGPGAYSDAAQIPQQLLSNQQPGNNTYLSPQLDPLSYVSPDFYGGSYLNSPPPNDRTYRANLYDPGPTNAMSTSIPNHGFKQENWGALSPPPTQSSILSTSVPGKSSQSTSTRDSTHLSVPTKQLSKEEKLKRRREFHNAVERRRRDLIKERIKELGIIVPPSLLNPQLCAVQTLQRKNSVESNDLSDLIGSIKVKDTKPNKSAILNKSVVYMNHLNYVLQQQQKTREDLTRQIESLEAELSYL</sequence>
<dbReference type="FunCoup" id="A5DSQ6">
    <property type="interactions" value="778"/>
</dbReference>
<dbReference type="InParanoid" id="A5DSQ6"/>
<dbReference type="Gene3D" id="4.10.280.10">
    <property type="entry name" value="Helix-loop-helix DNA-binding domain"/>
    <property type="match status" value="1"/>
</dbReference>
<dbReference type="eggNOG" id="KOG1318">
    <property type="taxonomic scope" value="Eukaryota"/>
</dbReference>